<dbReference type="EMBL" id="BAABIK010000004">
    <property type="protein sequence ID" value="GAA4932558.1"/>
    <property type="molecule type" value="Genomic_DNA"/>
</dbReference>
<sequence>MAGEEGVGANPNDAGSKGGEAVTVAETFQGLRHSFTTAVDFLDAVAADEGIKGAFSSFGEAHAAQMQEVQTHAERMGGNIQAGSTRITRTDSEAETYYHGVGYQYREQAAEARGDYATPMQGLLNRYVNDDTARYSP</sequence>
<proteinExistence type="predicted"/>
<keyword evidence="2" id="KW-1185">Reference proteome</keyword>
<evidence type="ECO:0000313" key="2">
    <source>
        <dbReference type="Proteomes" id="UP001499993"/>
    </source>
</evidence>
<protein>
    <recommendedName>
        <fullName evidence="3">PE family protein</fullName>
    </recommendedName>
</protein>
<dbReference type="Proteomes" id="UP001499993">
    <property type="component" value="Unassembled WGS sequence"/>
</dbReference>
<dbReference type="RefSeq" id="WP_345555710.1">
    <property type="nucleotide sequence ID" value="NZ_BAABIK010000004.1"/>
</dbReference>
<accession>A0ABP9G8R0</accession>
<gene>
    <name evidence="1" type="ORF">GCM10023224_10940</name>
</gene>
<name>A0ABP9G8R0_9ACTN</name>
<evidence type="ECO:0008006" key="3">
    <source>
        <dbReference type="Google" id="ProtNLM"/>
    </source>
</evidence>
<organism evidence="1 2">
    <name type="scientific">Streptomonospora halophila</name>
    <dbReference type="NCBI Taxonomy" id="427369"/>
    <lineage>
        <taxon>Bacteria</taxon>
        <taxon>Bacillati</taxon>
        <taxon>Actinomycetota</taxon>
        <taxon>Actinomycetes</taxon>
        <taxon>Streptosporangiales</taxon>
        <taxon>Nocardiopsidaceae</taxon>
        <taxon>Streptomonospora</taxon>
    </lineage>
</organism>
<reference evidence="2" key="1">
    <citation type="journal article" date="2019" name="Int. J. Syst. Evol. Microbiol.">
        <title>The Global Catalogue of Microorganisms (GCM) 10K type strain sequencing project: providing services to taxonomists for standard genome sequencing and annotation.</title>
        <authorList>
            <consortium name="The Broad Institute Genomics Platform"/>
            <consortium name="The Broad Institute Genome Sequencing Center for Infectious Disease"/>
            <person name="Wu L."/>
            <person name="Ma J."/>
        </authorList>
    </citation>
    <scope>NUCLEOTIDE SEQUENCE [LARGE SCALE GENOMIC DNA]</scope>
    <source>
        <strain evidence="2">JCM 18123</strain>
    </source>
</reference>
<evidence type="ECO:0000313" key="1">
    <source>
        <dbReference type="EMBL" id="GAA4932558.1"/>
    </source>
</evidence>
<comment type="caution">
    <text evidence="1">The sequence shown here is derived from an EMBL/GenBank/DDBJ whole genome shotgun (WGS) entry which is preliminary data.</text>
</comment>